<evidence type="ECO:0000256" key="9">
    <source>
        <dbReference type="ARBA" id="ARBA00025157"/>
    </source>
</evidence>
<dbReference type="EMBL" id="CP001941">
    <property type="protein sequence ID" value="ADD09050.1"/>
    <property type="molecule type" value="Genomic_DNA"/>
</dbReference>
<dbReference type="InterPro" id="IPR027417">
    <property type="entry name" value="P-loop_NTPase"/>
</dbReference>
<dbReference type="RefSeq" id="WP_008083930.1">
    <property type="nucleotide sequence ID" value="NC_013926.1"/>
</dbReference>
<evidence type="ECO:0000256" key="1">
    <source>
        <dbReference type="ARBA" id="ARBA00004236"/>
    </source>
</evidence>
<keyword evidence="5" id="KW-0547">Nucleotide-binding</keyword>
<dbReference type="CDD" id="cd03225">
    <property type="entry name" value="ABC_cobalt_CbiO_domain1"/>
    <property type="match status" value="2"/>
</dbReference>
<dbReference type="HOGENOM" id="CLU_000604_86_7_2"/>
<comment type="subcellular location">
    <subcellularLocation>
        <location evidence="1">Cell membrane</location>
    </subcellularLocation>
</comment>
<dbReference type="GO" id="GO:0043190">
    <property type="term" value="C:ATP-binding cassette (ABC) transporter complex"/>
    <property type="evidence" value="ECO:0007669"/>
    <property type="project" value="TreeGrafter"/>
</dbReference>
<evidence type="ECO:0000256" key="6">
    <source>
        <dbReference type="ARBA" id="ARBA00022840"/>
    </source>
</evidence>
<dbReference type="STRING" id="439481.Aboo_1242"/>
<proteinExistence type="inferred from homology"/>
<dbReference type="InterPro" id="IPR003439">
    <property type="entry name" value="ABC_transporter-like_ATP-bd"/>
</dbReference>
<dbReference type="AlphaFoldDB" id="B5ICH3"/>
<keyword evidence="3" id="KW-0813">Transport</keyword>
<dbReference type="SMART" id="SM00382">
    <property type="entry name" value="AAA"/>
    <property type="match status" value="2"/>
</dbReference>
<dbReference type="InterPro" id="IPR015856">
    <property type="entry name" value="ABC_transpr_CbiO/EcfA_su"/>
</dbReference>
<dbReference type="FunFam" id="3.40.50.300:FF:000224">
    <property type="entry name" value="Energy-coupling factor transporter ATP-binding protein EcfA"/>
    <property type="match status" value="1"/>
</dbReference>
<keyword evidence="4" id="KW-1003">Cell membrane</keyword>
<comment type="similarity">
    <text evidence="2">Belongs to the ABC transporter superfamily.</text>
</comment>
<comment type="function">
    <text evidence="9">Probably part of an ABC transporter complex. Responsible for energy coupling to the transport system.</text>
</comment>
<sequence>MIEFKNFSFKYALSNKWNLEKVNLKIDRGEFVLVVGPSGSGKTTFLRSINGLIPHFYSGGYEGEVKVNGKAIKNNPPREIAKCVSSIFQDPENQIVMETVEREIAFPLENMGLQSYEISKRVEEALDLINIANLRNRRIEELSGGEKQKVAIATAIATYPDFLLLDEPTSQLSPNSAEDILSLLERLNDDFGIGIILAEHRLERTMYRADRIIVFSGGEIIGDGEPRIIASKVDFDALGIGYPQVSRLAILLKKDYLPLSVKEGRRILAKDLKRLKYKGEKKEYGKKILEATKLKFSYDKNAVLKGLNLSLYENEILGIVGRNGAGKTTLAKILVGLLKPHKGKIERRGKISMVFQNPNLHLFGDSIYEDISTGVKNDEKVEHIMKKLGIWNLRDKNSKDLSGGERMLAAIASIAVIEPKILILDEPTRGLSYSHKLKLSKFLKEYATSRGIILISHDMEMIARTVDRVAIMAEGRIIVEGEKRKIMPNSLNYTTQLNKLLYGVGDKRILVEEDIEGL</sequence>
<dbReference type="GO" id="GO:0042626">
    <property type="term" value="F:ATPase-coupled transmembrane transporter activity"/>
    <property type="evidence" value="ECO:0007669"/>
    <property type="project" value="TreeGrafter"/>
</dbReference>
<dbReference type="GO" id="GO:0016887">
    <property type="term" value="F:ATP hydrolysis activity"/>
    <property type="evidence" value="ECO:0007669"/>
    <property type="project" value="InterPro"/>
</dbReference>
<name>B5ICH3_ACIB4</name>
<keyword evidence="8" id="KW-0472">Membrane</keyword>
<dbReference type="SUPFAM" id="SSF52540">
    <property type="entry name" value="P-loop containing nucleoside triphosphate hydrolases"/>
    <property type="match status" value="2"/>
</dbReference>
<feature type="domain" description="ABC transporter" evidence="10">
    <location>
        <begin position="2"/>
        <end position="242"/>
    </location>
</feature>
<evidence type="ECO:0000313" key="11">
    <source>
        <dbReference type="EMBL" id="ADD09050.1"/>
    </source>
</evidence>
<evidence type="ECO:0000256" key="8">
    <source>
        <dbReference type="ARBA" id="ARBA00023136"/>
    </source>
</evidence>
<dbReference type="Gene3D" id="3.40.50.300">
    <property type="entry name" value="P-loop containing nucleotide triphosphate hydrolases"/>
    <property type="match status" value="2"/>
</dbReference>
<evidence type="ECO:0000259" key="10">
    <source>
        <dbReference type="PROSITE" id="PS50893"/>
    </source>
</evidence>
<dbReference type="InterPro" id="IPR050095">
    <property type="entry name" value="ECF_ABC_transporter_ATP-bd"/>
</dbReference>
<dbReference type="Pfam" id="PF00005">
    <property type="entry name" value="ABC_tran"/>
    <property type="match status" value="2"/>
</dbReference>
<keyword evidence="6" id="KW-0067">ATP-binding</keyword>
<dbReference type="eggNOG" id="arCOG00185">
    <property type="taxonomic scope" value="Archaea"/>
</dbReference>
<feature type="domain" description="ABC transporter" evidence="10">
    <location>
        <begin position="289"/>
        <end position="499"/>
    </location>
</feature>
<keyword evidence="12" id="KW-1185">Reference proteome</keyword>
<evidence type="ECO:0000256" key="2">
    <source>
        <dbReference type="ARBA" id="ARBA00005417"/>
    </source>
</evidence>
<dbReference type="PANTHER" id="PTHR43553">
    <property type="entry name" value="HEAVY METAL TRANSPORTER"/>
    <property type="match status" value="1"/>
</dbReference>
<keyword evidence="7" id="KW-1278">Translocase</keyword>
<dbReference type="KEGG" id="abi:Aboo_1242"/>
<dbReference type="PROSITE" id="PS50893">
    <property type="entry name" value="ABC_TRANSPORTER_2"/>
    <property type="match status" value="2"/>
</dbReference>
<organism evidence="11 12">
    <name type="scientific">Aciduliprofundum boonei (strain DSM 19572 / T469)</name>
    <dbReference type="NCBI Taxonomy" id="439481"/>
    <lineage>
        <taxon>Archaea</taxon>
        <taxon>Methanobacteriati</taxon>
        <taxon>Thermoplasmatota</taxon>
        <taxon>DHVE2 group</taxon>
        <taxon>Candidatus Aciduliprofundum</taxon>
    </lineage>
</organism>
<dbReference type="InterPro" id="IPR017871">
    <property type="entry name" value="ABC_transporter-like_CS"/>
</dbReference>
<dbReference type="InterPro" id="IPR003593">
    <property type="entry name" value="AAA+_ATPase"/>
</dbReference>
<dbReference type="GO" id="GO:0005524">
    <property type="term" value="F:ATP binding"/>
    <property type="evidence" value="ECO:0007669"/>
    <property type="project" value="UniProtKB-KW"/>
</dbReference>
<evidence type="ECO:0000256" key="3">
    <source>
        <dbReference type="ARBA" id="ARBA00022448"/>
    </source>
</evidence>
<evidence type="ECO:0000256" key="4">
    <source>
        <dbReference type="ARBA" id="ARBA00022475"/>
    </source>
</evidence>
<dbReference type="PROSITE" id="PS00211">
    <property type="entry name" value="ABC_TRANSPORTER_1"/>
    <property type="match status" value="2"/>
</dbReference>
<dbReference type="OrthoDB" id="35850at2157"/>
<evidence type="ECO:0000256" key="5">
    <source>
        <dbReference type="ARBA" id="ARBA00022741"/>
    </source>
</evidence>
<gene>
    <name evidence="11" type="ordered locus">Aboo_1242</name>
</gene>
<reference evidence="11" key="1">
    <citation type="submission" date="2010-02" db="EMBL/GenBank/DDBJ databases">
        <title>Complete sequence of Aciduliprofundum boonei T469.</title>
        <authorList>
            <consortium name="US DOE Joint Genome Institute"/>
            <person name="Lucas S."/>
            <person name="Copeland A."/>
            <person name="Lapidus A."/>
            <person name="Cheng J.-F."/>
            <person name="Bruce D."/>
            <person name="Goodwin L."/>
            <person name="Pitluck S."/>
            <person name="Saunders E."/>
            <person name="Detter J.C."/>
            <person name="Han C."/>
            <person name="Tapia R."/>
            <person name="Land M."/>
            <person name="Hauser L."/>
            <person name="Kyrpides N."/>
            <person name="Mikhailova N."/>
            <person name="Flores G."/>
            <person name="Reysenbach A.-L."/>
            <person name="Woyke T."/>
        </authorList>
    </citation>
    <scope>NUCLEOTIDE SEQUENCE</scope>
    <source>
        <strain evidence="11">T469</strain>
    </source>
</reference>
<dbReference type="GeneID" id="8828204"/>
<evidence type="ECO:0000256" key="7">
    <source>
        <dbReference type="ARBA" id="ARBA00022967"/>
    </source>
</evidence>
<accession>B5ICH3</accession>
<dbReference type="Proteomes" id="UP000001400">
    <property type="component" value="Chromosome"/>
</dbReference>
<protein>
    <submittedName>
        <fullName evidence="11">ABC transporter related protein</fullName>
    </submittedName>
</protein>
<evidence type="ECO:0000313" key="12">
    <source>
        <dbReference type="Proteomes" id="UP000001400"/>
    </source>
</evidence>